<comment type="similarity">
    <text evidence="3 7">Belongs to the glycosyltransferase 1 family. Bacterial/plant glycogen synthase subfamily.</text>
</comment>
<dbReference type="AlphaFoldDB" id="A0A318KPX1"/>
<dbReference type="EC" id="2.4.1.21" evidence="7"/>
<evidence type="ECO:0000313" key="10">
    <source>
        <dbReference type="EMBL" id="MDY5169636.1"/>
    </source>
</evidence>
<dbReference type="EMBL" id="QJKH01000005">
    <property type="protein sequence ID" value="PXX79799.1"/>
    <property type="molecule type" value="Genomic_DNA"/>
</dbReference>
<evidence type="ECO:0000256" key="4">
    <source>
        <dbReference type="ARBA" id="ARBA00022676"/>
    </source>
</evidence>
<keyword evidence="5 7" id="KW-0808">Transferase</keyword>
<dbReference type="GO" id="GO:0009011">
    <property type="term" value="F:alpha-1,4-glucan glucosyltransferase (ADP-glucose donor) activity"/>
    <property type="evidence" value="ECO:0007669"/>
    <property type="project" value="UniProtKB-UniRule"/>
</dbReference>
<dbReference type="CDD" id="cd03791">
    <property type="entry name" value="GT5_Glycogen_synthase_DULL1-like"/>
    <property type="match status" value="1"/>
</dbReference>
<evidence type="ECO:0000256" key="7">
    <source>
        <dbReference type="HAMAP-Rule" id="MF_00484"/>
    </source>
</evidence>
<evidence type="ECO:0000256" key="5">
    <source>
        <dbReference type="ARBA" id="ARBA00022679"/>
    </source>
</evidence>
<keyword evidence="12" id="KW-1185">Reference proteome</keyword>
<reference evidence="11 12" key="1">
    <citation type="submission" date="2018-05" db="EMBL/GenBank/DDBJ databases">
        <title>Genomic Encyclopedia of Type Strains, Phase IV (KMG-IV): sequencing the most valuable type-strain genomes for metagenomic binning, comparative biology and taxonomic classification.</title>
        <authorList>
            <person name="Goeker M."/>
        </authorList>
    </citation>
    <scope>NUCLEOTIDE SEQUENCE [LARGE SCALE GENOMIC DNA]</scope>
    <source>
        <strain evidence="11 12">JC118</strain>
    </source>
</reference>
<dbReference type="Pfam" id="PF08323">
    <property type="entry name" value="Glyco_transf_5"/>
    <property type="match status" value="1"/>
</dbReference>
<accession>A0A318KPX1</accession>
<keyword evidence="4 7" id="KW-0328">Glycosyltransferase</keyword>
<dbReference type="SUPFAM" id="SSF53756">
    <property type="entry name" value="UDP-Glycosyltransferase/glycogen phosphorylase"/>
    <property type="match status" value="1"/>
</dbReference>
<dbReference type="OrthoDB" id="9808590at2"/>
<comment type="catalytic activity">
    <reaction evidence="1 7">
        <text>[(1-&gt;4)-alpha-D-glucosyl](n) + ADP-alpha-D-glucose = [(1-&gt;4)-alpha-D-glucosyl](n+1) + ADP + H(+)</text>
        <dbReference type="Rhea" id="RHEA:18189"/>
        <dbReference type="Rhea" id="RHEA-COMP:9584"/>
        <dbReference type="Rhea" id="RHEA-COMP:9587"/>
        <dbReference type="ChEBI" id="CHEBI:15378"/>
        <dbReference type="ChEBI" id="CHEBI:15444"/>
        <dbReference type="ChEBI" id="CHEBI:57498"/>
        <dbReference type="ChEBI" id="CHEBI:456216"/>
        <dbReference type="EC" id="2.4.1.21"/>
    </reaction>
</comment>
<dbReference type="GeneID" id="94440355"/>
<reference evidence="10" key="2">
    <citation type="submission" date="2022-03" db="EMBL/GenBank/DDBJ databases">
        <title>First case of bacteraemia caused by Dielma fastidiosa in a patient hospitalised with diverticulitis.</title>
        <authorList>
            <person name="Forman-Ankjaer B."/>
            <person name="Hvid-Jensen F."/>
            <person name="Kobel C.M."/>
            <person name="Greve T."/>
        </authorList>
    </citation>
    <scope>NUCLEOTIDE SEQUENCE</scope>
    <source>
        <strain evidence="10">AUH_DF_2021</strain>
    </source>
</reference>
<evidence type="ECO:0000259" key="8">
    <source>
        <dbReference type="Pfam" id="PF00534"/>
    </source>
</evidence>
<dbReference type="InterPro" id="IPR013534">
    <property type="entry name" value="Starch_synth_cat_dom"/>
</dbReference>
<dbReference type="Proteomes" id="UP000247612">
    <property type="component" value="Unassembled WGS sequence"/>
</dbReference>
<protein>
    <recommendedName>
        <fullName evidence="7">Glycogen synthase</fullName>
        <ecNumber evidence="7">2.4.1.21</ecNumber>
    </recommendedName>
    <alternativeName>
        <fullName evidence="7">Starch [bacterial glycogen] synthase</fullName>
    </alternativeName>
</protein>
<dbReference type="Gene3D" id="3.40.50.2000">
    <property type="entry name" value="Glycogen Phosphorylase B"/>
    <property type="match status" value="2"/>
</dbReference>
<dbReference type="NCBIfam" id="TIGR02095">
    <property type="entry name" value="glgA"/>
    <property type="match status" value="1"/>
</dbReference>
<dbReference type="STRING" id="1034346.GCA_000313565_00863"/>
<evidence type="ECO:0000259" key="9">
    <source>
        <dbReference type="Pfam" id="PF08323"/>
    </source>
</evidence>
<dbReference type="Proteomes" id="UP001276902">
    <property type="component" value="Unassembled WGS sequence"/>
</dbReference>
<dbReference type="HAMAP" id="MF_00484">
    <property type="entry name" value="Glycogen_synth"/>
    <property type="match status" value="1"/>
</dbReference>
<dbReference type="InterPro" id="IPR001296">
    <property type="entry name" value="Glyco_trans_1"/>
</dbReference>
<dbReference type="GO" id="GO:0005978">
    <property type="term" value="P:glycogen biosynthetic process"/>
    <property type="evidence" value="ECO:0007669"/>
    <property type="project" value="UniProtKB-UniRule"/>
</dbReference>
<comment type="pathway">
    <text evidence="7">Glycan biosynthesis; glycogen biosynthesis.</text>
</comment>
<dbReference type="RefSeq" id="WP_022937174.1">
    <property type="nucleotide sequence ID" value="NZ_BAABZA010000001.1"/>
</dbReference>
<evidence type="ECO:0000313" key="11">
    <source>
        <dbReference type="EMBL" id="PXX79799.1"/>
    </source>
</evidence>
<comment type="function">
    <text evidence="2 7">Synthesizes alpha-1,4-glucan chains using ADP-glucose.</text>
</comment>
<dbReference type="GO" id="GO:0004373">
    <property type="term" value="F:alpha-1,4-glucan glucosyltransferase (UDP-glucose donor) activity"/>
    <property type="evidence" value="ECO:0007669"/>
    <property type="project" value="InterPro"/>
</dbReference>
<dbReference type="NCBIfam" id="NF001899">
    <property type="entry name" value="PRK00654.1-2"/>
    <property type="match status" value="1"/>
</dbReference>
<keyword evidence="6 7" id="KW-0320">Glycogen biosynthesis</keyword>
<organism evidence="11 12">
    <name type="scientific">Dielma fastidiosa</name>
    <dbReference type="NCBI Taxonomy" id="1034346"/>
    <lineage>
        <taxon>Bacteria</taxon>
        <taxon>Bacillati</taxon>
        <taxon>Bacillota</taxon>
        <taxon>Erysipelotrichia</taxon>
        <taxon>Erysipelotrichales</taxon>
        <taxon>Erysipelotrichaceae</taxon>
        <taxon>Dielma</taxon>
    </lineage>
</organism>
<name>A0A318KPX1_9FIRM</name>
<proteinExistence type="inferred from homology"/>
<feature type="domain" description="Glycosyl transferase family 1" evidence="8">
    <location>
        <begin position="283"/>
        <end position="438"/>
    </location>
</feature>
<dbReference type="PANTHER" id="PTHR45825">
    <property type="entry name" value="GRANULE-BOUND STARCH SYNTHASE 1, CHLOROPLASTIC/AMYLOPLASTIC"/>
    <property type="match status" value="1"/>
</dbReference>
<feature type="binding site" evidence="7">
    <location>
        <position position="16"/>
    </location>
    <ligand>
        <name>ADP-alpha-D-glucose</name>
        <dbReference type="ChEBI" id="CHEBI:57498"/>
    </ligand>
</feature>
<dbReference type="EMBL" id="JALDAW010000023">
    <property type="protein sequence ID" value="MDY5169636.1"/>
    <property type="molecule type" value="Genomic_DNA"/>
</dbReference>
<evidence type="ECO:0000256" key="3">
    <source>
        <dbReference type="ARBA" id="ARBA00010281"/>
    </source>
</evidence>
<feature type="domain" description="Starch synthase catalytic" evidence="9">
    <location>
        <begin position="3"/>
        <end position="237"/>
    </location>
</feature>
<dbReference type="NCBIfam" id="NF001898">
    <property type="entry name" value="PRK00654.1-1"/>
    <property type="match status" value="1"/>
</dbReference>
<dbReference type="UniPathway" id="UPA00164"/>
<evidence type="ECO:0000256" key="1">
    <source>
        <dbReference type="ARBA" id="ARBA00001478"/>
    </source>
</evidence>
<evidence type="ECO:0000256" key="2">
    <source>
        <dbReference type="ARBA" id="ARBA00002764"/>
    </source>
</evidence>
<evidence type="ECO:0000313" key="12">
    <source>
        <dbReference type="Proteomes" id="UP000247612"/>
    </source>
</evidence>
<dbReference type="PANTHER" id="PTHR45825:SF11">
    <property type="entry name" value="ALPHA AMYLASE DOMAIN-CONTAINING PROTEIN"/>
    <property type="match status" value="1"/>
</dbReference>
<evidence type="ECO:0000256" key="6">
    <source>
        <dbReference type="ARBA" id="ARBA00023056"/>
    </source>
</evidence>
<sequence>MERILLVAAEGLPFVKSGGLADVIGSLPYEFKKKGYDVRVVLPMYRKIALNWRDKMTHLRSYTVSINYSETPVNLYYYILDGVTFYFIENAGYFEREGLYGYIDDGERFAYYQKAVLEMCNQLDYFPDIMHTHDWHTGMIPAMCKENYNHDPRYRHIKHVYTIHNLAYQGNFPVEMLEPCLGLGHYVFDNGNVRFDGGISFMKSGIVYADKVTTVSPSYAQEIKTPQYGEHLETVLRYREPDLCGIVNGIDINLWNPKTDNLIASNYSLTTYKKGKGKNKTELQKELGLTVDENVMLISVVSRLTWQKGIYLMIEQLFNICSQPIQLVVLGSGEAGLEEKLREAENANKGKVCFYCGYNEALSHKIYAASDLFLMPSLFEPCGISQLISMRYGTLPLVRETGGLRDTVHAYNEYTQEGNGFSFTNYNSNDMMHVLWEAIDVYYNRPDMWKQIVKNAMKTDVSWSTSAEFYLGVFREIAG</sequence>
<gene>
    <name evidence="7 10" type="primary">glgA</name>
    <name evidence="11" type="ORF">DES51_105274</name>
    <name evidence="10" type="ORF">MQE39_16065</name>
</gene>
<comment type="caution">
    <text evidence="11">The sequence shown here is derived from an EMBL/GenBank/DDBJ whole genome shotgun (WGS) entry which is preliminary data.</text>
</comment>
<dbReference type="Pfam" id="PF00534">
    <property type="entry name" value="Glycos_transf_1"/>
    <property type="match status" value="1"/>
</dbReference>
<dbReference type="InterPro" id="IPR011835">
    <property type="entry name" value="GS/SS"/>
</dbReference>